<name>A0A5B0R9D7_PUCGR</name>
<dbReference type="AlphaFoldDB" id="A0A5B0R9D7"/>
<organism evidence="2 3">
    <name type="scientific">Puccinia graminis f. sp. tritici</name>
    <dbReference type="NCBI Taxonomy" id="56615"/>
    <lineage>
        <taxon>Eukaryota</taxon>
        <taxon>Fungi</taxon>
        <taxon>Dikarya</taxon>
        <taxon>Basidiomycota</taxon>
        <taxon>Pucciniomycotina</taxon>
        <taxon>Pucciniomycetes</taxon>
        <taxon>Pucciniales</taxon>
        <taxon>Pucciniaceae</taxon>
        <taxon>Puccinia</taxon>
    </lineage>
</organism>
<feature type="compositionally biased region" description="Basic and acidic residues" evidence="1">
    <location>
        <begin position="34"/>
        <end position="47"/>
    </location>
</feature>
<evidence type="ECO:0000256" key="1">
    <source>
        <dbReference type="SAM" id="MobiDB-lite"/>
    </source>
</evidence>
<reference evidence="2 3" key="1">
    <citation type="submission" date="2019-05" db="EMBL/GenBank/DDBJ databases">
        <title>Emergence of the Ug99 lineage of the wheat stem rust pathogen through somatic hybridization.</title>
        <authorList>
            <person name="Li F."/>
            <person name="Upadhyaya N.M."/>
            <person name="Sperschneider J."/>
            <person name="Matny O."/>
            <person name="Nguyen-Phuc H."/>
            <person name="Mago R."/>
            <person name="Raley C."/>
            <person name="Miller M.E."/>
            <person name="Silverstein K.A.T."/>
            <person name="Henningsen E."/>
            <person name="Hirsch C.D."/>
            <person name="Visser B."/>
            <person name="Pretorius Z.A."/>
            <person name="Steffenson B.J."/>
            <person name="Schwessinger B."/>
            <person name="Dodds P.N."/>
            <person name="Figueroa M."/>
        </authorList>
    </citation>
    <scope>NUCLEOTIDE SEQUENCE [LARGE SCALE GENOMIC DNA]</scope>
    <source>
        <strain evidence="2 3">Ug99</strain>
    </source>
</reference>
<proteinExistence type="predicted"/>
<evidence type="ECO:0000313" key="3">
    <source>
        <dbReference type="Proteomes" id="UP000325313"/>
    </source>
</evidence>
<feature type="region of interest" description="Disordered" evidence="1">
    <location>
        <begin position="1"/>
        <end position="70"/>
    </location>
</feature>
<accession>A0A5B0R9D7</accession>
<evidence type="ECO:0000313" key="2">
    <source>
        <dbReference type="EMBL" id="KAA1122230.1"/>
    </source>
</evidence>
<sequence length="70" mass="7361">MRGGVAVHSELRTKTDGATRTQNPGQPTIGTEVLGHEKRPHPCELSRDTGTPQVVSDVEPTSPVSSASLV</sequence>
<comment type="caution">
    <text evidence="2">The sequence shown here is derived from an EMBL/GenBank/DDBJ whole genome shotgun (WGS) entry which is preliminary data.</text>
</comment>
<gene>
    <name evidence="2" type="ORF">PGTUg99_034750</name>
</gene>
<dbReference type="EMBL" id="VDEP01000236">
    <property type="protein sequence ID" value="KAA1122230.1"/>
    <property type="molecule type" value="Genomic_DNA"/>
</dbReference>
<protein>
    <submittedName>
        <fullName evidence="2">Uncharacterized protein</fullName>
    </submittedName>
</protein>
<dbReference type="Proteomes" id="UP000325313">
    <property type="component" value="Unassembled WGS sequence"/>
</dbReference>
<feature type="compositionally biased region" description="Polar residues" evidence="1">
    <location>
        <begin position="18"/>
        <end position="29"/>
    </location>
</feature>